<proteinExistence type="predicted"/>
<feature type="region of interest" description="Disordered" evidence="1">
    <location>
        <begin position="1"/>
        <end position="40"/>
    </location>
</feature>
<keyword evidence="3" id="KW-1185">Reference proteome</keyword>
<evidence type="ECO:0000313" key="3">
    <source>
        <dbReference type="Proteomes" id="UP000606003"/>
    </source>
</evidence>
<name>A0ABR8JNU6_9BACT</name>
<reference evidence="2 3" key="1">
    <citation type="submission" date="2020-09" db="EMBL/GenBank/DDBJ databases">
        <authorList>
            <person name="Kim M.K."/>
        </authorList>
    </citation>
    <scope>NUCLEOTIDE SEQUENCE [LARGE SCALE GENOMIC DNA]</scope>
    <source>
        <strain evidence="2 3">BT189</strain>
    </source>
</reference>
<gene>
    <name evidence="2" type="ORF">IC234_00460</name>
</gene>
<accession>A0ABR8JNU6</accession>
<evidence type="ECO:0000256" key="1">
    <source>
        <dbReference type="SAM" id="MobiDB-lite"/>
    </source>
</evidence>
<organism evidence="2 3">
    <name type="scientific">Hymenobacter armeniacus</name>
    <dbReference type="NCBI Taxonomy" id="2771358"/>
    <lineage>
        <taxon>Bacteria</taxon>
        <taxon>Pseudomonadati</taxon>
        <taxon>Bacteroidota</taxon>
        <taxon>Cytophagia</taxon>
        <taxon>Cytophagales</taxon>
        <taxon>Hymenobacteraceae</taxon>
        <taxon>Hymenobacter</taxon>
    </lineage>
</organism>
<feature type="compositionally biased region" description="Polar residues" evidence="1">
    <location>
        <begin position="15"/>
        <end position="24"/>
    </location>
</feature>
<dbReference type="EMBL" id="JACXAC010000001">
    <property type="protein sequence ID" value="MBD2720581.1"/>
    <property type="molecule type" value="Genomic_DNA"/>
</dbReference>
<sequence>MNSHPQSPTPAAPVSNPQPQALTPEQQQARAQAKAEKKERKHERLRFFFGWCEGCRAFGEGF</sequence>
<comment type="caution">
    <text evidence="2">The sequence shown here is derived from an EMBL/GenBank/DDBJ whole genome shotgun (WGS) entry which is preliminary data.</text>
</comment>
<protein>
    <submittedName>
        <fullName evidence="2">Uncharacterized protein</fullName>
    </submittedName>
</protein>
<evidence type="ECO:0000313" key="2">
    <source>
        <dbReference type="EMBL" id="MBD2720581.1"/>
    </source>
</evidence>
<dbReference type="Proteomes" id="UP000606003">
    <property type="component" value="Unassembled WGS sequence"/>
</dbReference>
<dbReference type="RefSeq" id="WP_190921870.1">
    <property type="nucleotide sequence ID" value="NZ_JACXAC010000001.1"/>
</dbReference>